<accession>A0ABV6BQ24</accession>
<name>A0ABV6BQ24_9FLAO</name>
<gene>
    <name evidence="2" type="ORF">ACFFLS_06660</name>
</gene>
<protein>
    <submittedName>
        <fullName evidence="2">DUF4261 domain-containing protein</fullName>
    </submittedName>
</protein>
<organism evidence="2 3">
    <name type="scientific">Flavobacterium procerum</name>
    <dbReference type="NCBI Taxonomy" id="1455569"/>
    <lineage>
        <taxon>Bacteria</taxon>
        <taxon>Pseudomonadati</taxon>
        <taxon>Bacteroidota</taxon>
        <taxon>Flavobacteriia</taxon>
        <taxon>Flavobacteriales</taxon>
        <taxon>Flavobacteriaceae</taxon>
        <taxon>Flavobacterium</taxon>
    </lineage>
</organism>
<dbReference type="InterPro" id="IPR025357">
    <property type="entry name" value="DUF4261"/>
</dbReference>
<proteinExistence type="predicted"/>
<evidence type="ECO:0000313" key="3">
    <source>
        <dbReference type="Proteomes" id="UP001589734"/>
    </source>
</evidence>
<feature type="domain" description="DUF4261" evidence="1">
    <location>
        <begin position="190"/>
        <end position="264"/>
    </location>
</feature>
<dbReference type="Proteomes" id="UP001589734">
    <property type="component" value="Unassembled WGS sequence"/>
</dbReference>
<dbReference type="RefSeq" id="WP_379685753.1">
    <property type="nucleotide sequence ID" value="NZ_JBHLYW010000007.1"/>
</dbReference>
<reference evidence="2 3" key="1">
    <citation type="submission" date="2024-09" db="EMBL/GenBank/DDBJ databases">
        <authorList>
            <person name="Sun Q."/>
            <person name="Mori K."/>
        </authorList>
    </citation>
    <scope>NUCLEOTIDE SEQUENCE [LARGE SCALE GENOMIC DNA]</scope>
    <source>
        <strain evidence="2 3">CGMCC 1.12926</strain>
    </source>
</reference>
<evidence type="ECO:0000313" key="2">
    <source>
        <dbReference type="EMBL" id="MFC0076712.1"/>
    </source>
</evidence>
<evidence type="ECO:0000259" key="1">
    <source>
        <dbReference type="Pfam" id="PF14080"/>
    </source>
</evidence>
<keyword evidence="3" id="KW-1185">Reference proteome</keyword>
<comment type="caution">
    <text evidence="2">The sequence shown here is derived from an EMBL/GenBank/DDBJ whole genome shotgun (WGS) entry which is preliminary data.</text>
</comment>
<dbReference type="Pfam" id="PF14080">
    <property type="entry name" value="DUF4261"/>
    <property type="match status" value="1"/>
</dbReference>
<dbReference type="EMBL" id="JBHLYW010000007">
    <property type="protein sequence ID" value="MFC0076712.1"/>
    <property type="molecule type" value="Genomic_DNA"/>
</dbReference>
<sequence length="265" mass="30013">MGLFDFFKKKETPQKTEKTESNLLLAMPMFENNERYSIENVINNLKDFWGLSVTDFTGDDNSAIFKINGELIAVAFVGAQIPWEDISGTAKYTYSWQTAEEDLKNFDGHAIVSVMSGPKSQLERFTILSKLLCSILSTSNSLGIYQGSQTLLIPKLQYLEYIPDLQQQKSPIHLWIYIGIRTSEQGNSIYTYGLKEFGKQEMEVINSQLPIEELYGFISNIIAYVIDSDITFKNGETLGYTMDQKIKITSSQGILVEGQTLKLEM</sequence>